<sequence length="124" mass="14430">MMKKTMSIFLLIFNISALLWGAYSYYSLSNSPMEEAIYKIKQTPEIASASLKTMQTYSDDEKIRRANEIIGLYKELAGHTHLTKAVTVGSIKTMSQFINYFIIFSFINILFAGYLLYLNRYRYF</sequence>
<keyword evidence="1" id="KW-0472">Membrane</keyword>
<accession>A0A3B0XHQ9</accession>
<dbReference type="AlphaFoldDB" id="A0A3B0XHQ9"/>
<organism evidence="2">
    <name type="scientific">hydrothermal vent metagenome</name>
    <dbReference type="NCBI Taxonomy" id="652676"/>
    <lineage>
        <taxon>unclassified sequences</taxon>
        <taxon>metagenomes</taxon>
        <taxon>ecological metagenomes</taxon>
    </lineage>
</organism>
<protein>
    <submittedName>
        <fullName evidence="2">Uncharacterized protein</fullName>
    </submittedName>
</protein>
<name>A0A3B0XHQ9_9ZZZZ</name>
<keyword evidence="1" id="KW-0812">Transmembrane</keyword>
<feature type="transmembrane region" description="Helical" evidence="1">
    <location>
        <begin position="97"/>
        <end position="118"/>
    </location>
</feature>
<reference evidence="2" key="1">
    <citation type="submission" date="2018-06" db="EMBL/GenBank/DDBJ databases">
        <authorList>
            <person name="Zhirakovskaya E."/>
        </authorList>
    </citation>
    <scope>NUCLEOTIDE SEQUENCE</scope>
</reference>
<proteinExistence type="predicted"/>
<evidence type="ECO:0000256" key="1">
    <source>
        <dbReference type="SAM" id="Phobius"/>
    </source>
</evidence>
<evidence type="ECO:0000313" key="2">
    <source>
        <dbReference type="EMBL" id="VAW62657.1"/>
    </source>
</evidence>
<dbReference type="EMBL" id="UOFG01000178">
    <property type="protein sequence ID" value="VAW62657.1"/>
    <property type="molecule type" value="Genomic_DNA"/>
</dbReference>
<keyword evidence="1" id="KW-1133">Transmembrane helix</keyword>
<gene>
    <name evidence="2" type="ORF">MNBD_GAMMA11-914</name>
</gene>